<dbReference type="RefSeq" id="XP_019018195.1">
    <property type="nucleotide sequence ID" value="XM_019162203.1"/>
</dbReference>
<dbReference type="GO" id="GO:0035372">
    <property type="term" value="P:protein localization to microtubule"/>
    <property type="evidence" value="ECO:0007669"/>
    <property type="project" value="UniProtKB-ARBA"/>
</dbReference>
<comment type="similarity">
    <text evidence="2">Belongs to the MAPRE family.</text>
</comment>
<keyword evidence="8" id="KW-0131">Cell cycle</keyword>
<keyword evidence="15" id="KW-1185">Reference proteome</keyword>
<dbReference type="SUPFAM" id="SSF47576">
    <property type="entry name" value="Calponin-homology domain, CH-domain"/>
    <property type="match status" value="1"/>
</dbReference>
<reference evidence="14 15" key="1">
    <citation type="journal article" date="2016" name="Proc. Natl. Acad. Sci. U.S.A.">
        <title>Comparative genomics of biotechnologically important yeasts.</title>
        <authorList>
            <person name="Riley R."/>
            <person name="Haridas S."/>
            <person name="Wolfe K.H."/>
            <person name="Lopes M.R."/>
            <person name="Hittinger C.T."/>
            <person name="Goeker M."/>
            <person name="Salamov A.A."/>
            <person name="Wisecaver J.H."/>
            <person name="Long T.M."/>
            <person name="Calvey C.H."/>
            <person name="Aerts A.L."/>
            <person name="Barry K.W."/>
            <person name="Choi C."/>
            <person name="Clum A."/>
            <person name="Coughlan A.Y."/>
            <person name="Deshpande S."/>
            <person name="Douglass A.P."/>
            <person name="Hanson S.J."/>
            <person name="Klenk H.-P."/>
            <person name="LaButti K.M."/>
            <person name="Lapidus A."/>
            <person name="Lindquist E.A."/>
            <person name="Lipzen A.M."/>
            <person name="Meier-Kolthoff J.P."/>
            <person name="Ohm R.A."/>
            <person name="Otillar R.P."/>
            <person name="Pangilinan J.L."/>
            <person name="Peng Y."/>
            <person name="Rokas A."/>
            <person name="Rosa C.A."/>
            <person name="Scheuner C."/>
            <person name="Sibirny A.A."/>
            <person name="Slot J.C."/>
            <person name="Stielow J.B."/>
            <person name="Sun H."/>
            <person name="Kurtzman C.P."/>
            <person name="Blackwell M."/>
            <person name="Grigoriev I.V."/>
            <person name="Jeffries T.W."/>
        </authorList>
    </citation>
    <scope>NUCLEOTIDE SEQUENCE [LARGE SCALE GENOMIC DNA]</scope>
    <source>
        <strain evidence="14 15">NRRL Y-2026</strain>
    </source>
</reference>
<proteinExistence type="inferred from homology"/>
<dbReference type="PANTHER" id="PTHR10623">
    <property type="entry name" value="MICROTUBULE-ASSOCIATED PROTEIN RP/EB FAMILY MEMBER"/>
    <property type="match status" value="1"/>
</dbReference>
<feature type="compositionally biased region" description="Low complexity" evidence="11">
    <location>
        <begin position="112"/>
        <end position="125"/>
    </location>
</feature>
<gene>
    <name evidence="14" type="ORF">PICMEDRAFT_21440</name>
</gene>
<feature type="domain" description="EB1 C-terminal" evidence="13">
    <location>
        <begin position="176"/>
        <end position="251"/>
    </location>
</feature>
<accession>A0A1E3NLQ6</accession>
<dbReference type="PROSITE" id="PS51230">
    <property type="entry name" value="EB1_C"/>
    <property type="match status" value="1"/>
</dbReference>
<dbReference type="GO" id="GO:0035371">
    <property type="term" value="C:microtubule plus-end"/>
    <property type="evidence" value="ECO:0007669"/>
    <property type="project" value="UniProtKB-ARBA"/>
</dbReference>
<sequence length="251" mass="28757">GVSKSALLEWINAYFDINYTKIEQCGNGAVYCMIFNALYPNIINVSRIHRSPSSEFETLTNYKLLQHGFNKVRISRDVNVEKLMRCRLQDNLEFLQWLGKLWCEHNKDFTFSGSTSRPASRRTSSIGVDRNPTSKPLGSRKSSNATPQQRNDFRVNAATDNNGSNHISEDKRLLTEVSQLKQKLQTANEALEEVSNLKECLQIERNFYFGKLREIEVICQNISQTDNAEQISTLALIEDLKDIMYSTEEGF</sequence>
<dbReference type="Gene3D" id="1.20.5.1430">
    <property type="match status" value="1"/>
</dbReference>
<keyword evidence="6" id="KW-0498">Mitosis</keyword>
<evidence type="ECO:0000313" key="15">
    <source>
        <dbReference type="Proteomes" id="UP000094455"/>
    </source>
</evidence>
<dbReference type="SUPFAM" id="SSF140612">
    <property type="entry name" value="EB1 dimerisation domain-like"/>
    <property type="match status" value="1"/>
</dbReference>
<feature type="region of interest" description="Disordered" evidence="11">
    <location>
        <begin position="112"/>
        <end position="166"/>
    </location>
</feature>
<dbReference type="GO" id="GO:0007010">
    <property type="term" value="P:cytoskeleton organization"/>
    <property type="evidence" value="ECO:0007669"/>
    <property type="project" value="UniProtKB-ARBA"/>
</dbReference>
<evidence type="ECO:0000313" key="14">
    <source>
        <dbReference type="EMBL" id="ODQ47082.1"/>
    </source>
</evidence>
<dbReference type="PROSITE" id="PS50021">
    <property type="entry name" value="CH"/>
    <property type="match status" value="1"/>
</dbReference>
<evidence type="ECO:0000256" key="11">
    <source>
        <dbReference type="SAM" id="MobiDB-lite"/>
    </source>
</evidence>
<feature type="coiled-coil region" evidence="10">
    <location>
        <begin position="170"/>
        <end position="204"/>
    </location>
</feature>
<dbReference type="Pfam" id="PF03271">
    <property type="entry name" value="EB1"/>
    <property type="match status" value="1"/>
</dbReference>
<dbReference type="InterPro" id="IPR027328">
    <property type="entry name" value="MAPRE"/>
</dbReference>
<dbReference type="GO" id="GO:0051301">
    <property type="term" value="P:cell division"/>
    <property type="evidence" value="ECO:0007669"/>
    <property type="project" value="UniProtKB-KW"/>
</dbReference>
<keyword evidence="4" id="KW-0132">Cell division</keyword>
<keyword evidence="5 9" id="KW-0493">Microtubule</keyword>
<dbReference type="Proteomes" id="UP000094455">
    <property type="component" value="Unassembled WGS sequence"/>
</dbReference>
<dbReference type="GO" id="GO:0030473">
    <property type="term" value="P:nuclear migration along microtubule"/>
    <property type="evidence" value="ECO:0007669"/>
    <property type="project" value="UniProtKB-ARBA"/>
</dbReference>
<dbReference type="GO" id="GO:0051010">
    <property type="term" value="F:microtubule plus-end binding"/>
    <property type="evidence" value="ECO:0007669"/>
    <property type="project" value="UniProtKB-ARBA"/>
</dbReference>
<evidence type="ECO:0000256" key="3">
    <source>
        <dbReference type="ARBA" id="ARBA00022490"/>
    </source>
</evidence>
<evidence type="ECO:0000256" key="8">
    <source>
        <dbReference type="ARBA" id="ARBA00023306"/>
    </source>
</evidence>
<dbReference type="GO" id="GO:0051233">
    <property type="term" value="C:spindle midzone"/>
    <property type="evidence" value="ECO:0007669"/>
    <property type="project" value="UniProtKB-ARBA"/>
</dbReference>
<feature type="non-terminal residue" evidence="14">
    <location>
        <position position="251"/>
    </location>
</feature>
<evidence type="ECO:0008006" key="16">
    <source>
        <dbReference type="Google" id="ProtNLM"/>
    </source>
</evidence>
<evidence type="ECO:0000256" key="5">
    <source>
        <dbReference type="ARBA" id="ARBA00022701"/>
    </source>
</evidence>
<feature type="non-terminal residue" evidence="14">
    <location>
        <position position="1"/>
    </location>
</feature>
<evidence type="ECO:0000259" key="13">
    <source>
        <dbReference type="PROSITE" id="PS51230"/>
    </source>
</evidence>
<comment type="subcellular location">
    <subcellularLocation>
        <location evidence="1">Cytoplasm</location>
        <location evidence="1">Cytoskeleton</location>
    </subcellularLocation>
</comment>
<dbReference type="OrthoDB" id="2119228at2759"/>
<keyword evidence="3" id="KW-0963">Cytoplasm</keyword>
<dbReference type="FunFam" id="1.10.418.10:FF:000028">
    <property type="entry name" value="RP/EB family microtubule-associated protein"/>
    <property type="match status" value="1"/>
</dbReference>
<dbReference type="GeneID" id="30178890"/>
<feature type="compositionally biased region" description="Polar residues" evidence="11">
    <location>
        <begin position="131"/>
        <end position="150"/>
    </location>
</feature>
<protein>
    <recommendedName>
        <fullName evidence="16">EB1 C-terminal domain-containing protein</fullName>
    </recommendedName>
</protein>
<dbReference type="GO" id="GO:0072686">
    <property type="term" value="C:mitotic spindle"/>
    <property type="evidence" value="ECO:0007669"/>
    <property type="project" value="UniProtKB-ARBA"/>
</dbReference>
<organism evidence="14 15">
    <name type="scientific">Pichia membranifaciens NRRL Y-2026</name>
    <dbReference type="NCBI Taxonomy" id="763406"/>
    <lineage>
        <taxon>Eukaryota</taxon>
        <taxon>Fungi</taxon>
        <taxon>Dikarya</taxon>
        <taxon>Ascomycota</taxon>
        <taxon>Saccharomycotina</taxon>
        <taxon>Pichiomycetes</taxon>
        <taxon>Pichiales</taxon>
        <taxon>Pichiaceae</taxon>
        <taxon>Pichia</taxon>
    </lineage>
</organism>
<dbReference type="Gene3D" id="1.10.418.10">
    <property type="entry name" value="Calponin-like domain"/>
    <property type="match status" value="1"/>
</dbReference>
<dbReference type="InterPro" id="IPR036133">
    <property type="entry name" value="EB1_C_sf"/>
</dbReference>
<evidence type="ECO:0000256" key="2">
    <source>
        <dbReference type="ARBA" id="ARBA00010729"/>
    </source>
</evidence>
<dbReference type="InterPro" id="IPR004953">
    <property type="entry name" value="EB1_C"/>
</dbReference>
<evidence type="ECO:0000256" key="7">
    <source>
        <dbReference type="ARBA" id="ARBA00023212"/>
    </source>
</evidence>
<evidence type="ECO:0000256" key="10">
    <source>
        <dbReference type="SAM" id="Coils"/>
    </source>
</evidence>
<name>A0A1E3NLQ6_9ASCO</name>
<dbReference type="EMBL" id="KV454002">
    <property type="protein sequence ID" value="ODQ47082.1"/>
    <property type="molecule type" value="Genomic_DNA"/>
</dbReference>
<evidence type="ECO:0000256" key="9">
    <source>
        <dbReference type="PROSITE-ProRule" id="PRU00576"/>
    </source>
</evidence>
<keyword evidence="7" id="KW-0206">Cytoskeleton</keyword>
<dbReference type="Pfam" id="PF00307">
    <property type="entry name" value="CH"/>
    <property type="match status" value="1"/>
</dbReference>
<feature type="domain" description="Calponin-homology (CH)" evidence="12">
    <location>
        <begin position="1"/>
        <end position="103"/>
    </location>
</feature>
<dbReference type="AlphaFoldDB" id="A0A1E3NLQ6"/>
<keyword evidence="10" id="KW-0175">Coiled coil</keyword>
<evidence type="ECO:0000259" key="12">
    <source>
        <dbReference type="PROSITE" id="PS50021"/>
    </source>
</evidence>
<evidence type="ECO:0000256" key="4">
    <source>
        <dbReference type="ARBA" id="ARBA00022618"/>
    </source>
</evidence>
<dbReference type="InterPro" id="IPR001715">
    <property type="entry name" value="CH_dom"/>
</dbReference>
<evidence type="ECO:0000256" key="1">
    <source>
        <dbReference type="ARBA" id="ARBA00004245"/>
    </source>
</evidence>
<dbReference type="STRING" id="763406.A0A1E3NLQ6"/>
<evidence type="ECO:0000256" key="6">
    <source>
        <dbReference type="ARBA" id="ARBA00022776"/>
    </source>
</evidence>
<dbReference type="InterPro" id="IPR036872">
    <property type="entry name" value="CH_dom_sf"/>
</dbReference>